<dbReference type="Proteomes" id="UP000188181">
    <property type="component" value="Chromosome"/>
</dbReference>
<dbReference type="GO" id="GO:0106435">
    <property type="term" value="F:carboxylesterase activity"/>
    <property type="evidence" value="ECO:0007669"/>
    <property type="project" value="UniProtKB-EC"/>
</dbReference>
<reference evidence="4" key="1">
    <citation type="submission" date="2017-02" db="EMBL/GenBank/DDBJ databases">
        <title>Comparative genomics and description of representatives of a novel lineage of planctomycetes thriving in anoxic sediments.</title>
        <authorList>
            <person name="Spring S."/>
            <person name="Bunk B."/>
            <person name="Sproer C."/>
        </authorList>
    </citation>
    <scope>NUCLEOTIDE SEQUENCE [LARGE SCALE GENOMIC DNA]</scope>
    <source>
        <strain evidence="4">SM-Chi-D1</strain>
    </source>
</reference>
<dbReference type="InterPro" id="IPR049492">
    <property type="entry name" value="BD-FAE-like_dom"/>
</dbReference>
<protein>
    <submittedName>
        <fullName evidence="3">Carboxylesterase NlhH</fullName>
        <ecNumber evidence="3">3.1.1.1</ecNumber>
    </submittedName>
</protein>
<dbReference type="Pfam" id="PF20434">
    <property type="entry name" value="BD-FAE"/>
    <property type="match status" value="1"/>
</dbReference>
<dbReference type="RefSeq" id="WP_146682211.1">
    <property type="nucleotide sequence ID" value="NZ_CP019646.1"/>
</dbReference>
<accession>A0A1Q2MB68</accession>
<evidence type="ECO:0000313" key="3">
    <source>
        <dbReference type="EMBL" id="AQQ69909.1"/>
    </source>
</evidence>
<dbReference type="SUPFAM" id="SSF53474">
    <property type="entry name" value="alpha/beta-Hydrolases"/>
    <property type="match status" value="1"/>
</dbReference>
<dbReference type="EMBL" id="CP019646">
    <property type="protein sequence ID" value="AQQ69909.1"/>
    <property type="molecule type" value="Genomic_DNA"/>
</dbReference>
<proteinExistence type="predicted"/>
<name>A0A1Q2MB68_9BACT</name>
<dbReference type="InterPro" id="IPR050300">
    <property type="entry name" value="GDXG_lipolytic_enzyme"/>
</dbReference>
<dbReference type="AlphaFoldDB" id="A0A1Q2MB68"/>
<dbReference type="Gene3D" id="3.40.50.1820">
    <property type="entry name" value="alpha/beta hydrolase"/>
    <property type="match status" value="1"/>
</dbReference>
<keyword evidence="4" id="KW-1185">Reference proteome</keyword>
<dbReference type="KEGG" id="pbas:SMSP2_00243"/>
<sequence length="324" mass="36168">MTAFKDNCYSKSKFGVLCLFFAVLLAADFVFSENKELPASITDPVTHVCRSMYQVEIKKDVFYLEPGREEKCDLYLPKNLPDDKRVPAIVIIHGGGWKGGDKADKREIHLGTYFAKCGYVAMSINYKLCKNKVPSWPQNIYDCKSAVKFLRKNAARLKVNPDFIGAIGGSAGGHLVSMLAVTGSCQELEPPRLYEEFSSRIQACVDLYGISDHISRGKSYLADILGATLEEDPDLWKLASPIYHVSPDTCPVLILHGLKDTTVDYQQSISFIEALSRESVPSRLILVSGAPHTFPLYYNSYSDMMAAVINFFDERLNHPDVKAE</sequence>
<dbReference type="PANTHER" id="PTHR48081">
    <property type="entry name" value="AB HYDROLASE SUPERFAMILY PROTEIN C4A8.06C"/>
    <property type="match status" value="1"/>
</dbReference>
<evidence type="ECO:0000256" key="1">
    <source>
        <dbReference type="ARBA" id="ARBA00022801"/>
    </source>
</evidence>
<keyword evidence="1 3" id="KW-0378">Hydrolase</keyword>
<gene>
    <name evidence="3" type="primary">nlhH_1</name>
    <name evidence="3" type="ORF">SMSP2_00243</name>
</gene>
<evidence type="ECO:0000259" key="2">
    <source>
        <dbReference type="Pfam" id="PF20434"/>
    </source>
</evidence>
<organism evidence="3 4">
    <name type="scientific">Limihaloglobus sulfuriphilus</name>
    <dbReference type="NCBI Taxonomy" id="1851148"/>
    <lineage>
        <taxon>Bacteria</taxon>
        <taxon>Pseudomonadati</taxon>
        <taxon>Planctomycetota</taxon>
        <taxon>Phycisphaerae</taxon>
        <taxon>Sedimentisphaerales</taxon>
        <taxon>Sedimentisphaeraceae</taxon>
        <taxon>Limihaloglobus</taxon>
    </lineage>
</organism>
<dbReference type="OrthoDB" id="265201at2"/>
<dbReference type="EC" id="3.1.1.1" evidence="3"/>
<evidence type="ECO:0000313" key="4">
    <source>
        <dbReference type="Proteomes" id="UP000188181"/>
    </source>
</evidence>
<dbReference type="PANTHER" id="PTHR48081:SF13">
    <property type="entry name" value="ALPHA_BETA HYDROLASE"/>
    <property type="match status" value="1"/>
</dbReference>
<dbReference type="STRING" id="1851148.SMSP2_00243"/>
<dbReference type="InterPro" id="IPR029058">
    <property type="entry name" value="AB_hydrolase_fold"/>
</dbReference>
<feature type="domain" description="BD-FAE-like" evidence="2">
    <location>
        <begin position="73"/>
        <end position="275"/>
    </location>
</feature>